<protein>
    <submittedName>
        <fullName evidence="2">Putative membrane protein</fullName>
    </submittedName>
</protein>
<dbReference type="EMBL" id="CP006577">
    <property type="protein sequence ID" value="AIG96987.1"/>
    <property type="molecule type" value="Genomic_DNA"/>
</dbReference>
<organism evidence="2 3">
    <name type="scientific">Archaeoglobus fulgidus DSM 8774</name>
    <dbReference type="NCBI Taxonomy" id="1344584"/>
    <lineage>
        <taxon>Archaea</taxon>
        <taxon>Methanobacteriati</taxon>
        <taxon>Methanobacteriota</taxon>
        <taxon>Archaeoglobi</taxon>
        <taxon>Archaeoglobales</taxon>
        <taxon>Archaeoglobaceae</taxon>
        <taxon>Archaeoglobus</taxon>
    </lineage>
</organism>
<gene>
    <name evidence="2" type="ORF">AFULGI_00001510</name>
</gene>
<feature type="transmembrane region" description="Helical" evidence="1">
    <location>
        <begin position="74"/>
        <end position="95"/>
    </location>
</feature>
<dbReference type="Proteomes" id="UP000028501">
    <property type="component" value="Chromosome"/>
</dbReference>
<evidence type="ECO:0000256" key="1">
    <source>
        <dbReference type="SAM" id="Phobius"/>
    </source>
</evidence>
<dbReference type="GeneID" id="24793704"/>
<feature type="transmembrane region" description="Helical" evidence="1">
    <location>
        <begin position="102"/>
        <end position="121"/>
    </location>
</feature>
<keyword evidence="1" id="KW-0472">Membrane</keyword>
<feature type="transmembrane region" description="Helical" evidence="1">
    <location>
        <begin position="158"/>
        <end position="178"/>
    </location>
</feature>
<feature type="transmembrane region" description="Helical" evidence="1">
    <location>
        <begin position="12"/>
        <end position="32"/>
    </location>
</feature>
<keyword evidence="1" id="KW-1133">Transmembrane helix</keyword>
<dbReference type="RefSeq" id="WP_010877665.1">
    <property type="nucleotide sequence ID" value="NZ_CP006577.1"/>
</dbReference>
<name>A0A075WBV0_ARCFL</name>
<keyword evidence="1" id="KW-0812">Transmembrane</keyword>
<dbReference type="KEGG" id="afg:AFULGI_00001510"/>
<feature type="transmembrane region" description="Helical" evidence="1">
    <location>
        <begin position="133"/>
        <end position="151"/>
    </location>
</feature>
<dbReference type="HOGENOM" id="CLU_113596_0_0_2"/>
<feature type="transmembrane region" description="Helical" evidence="1">
    <location>
        <begin position="44"/>
        <end position="62"/>
    </location>
</feature>
<accession>A0A075WBV0</accession>
<dbReference type="Pfam" id="PF06168">
    <property type="entry name" value="DUF981"/>
    <property type="match status" value="1"/>
</dbReference>
<dbReference type="AlphaFoldDB" id="A0A075WBV0"/>
<reference evidence="2 3" key="1">
    <citation type="submission" date="2013-07" db="EMBL/GenBank/DDBJ databases">
        <title>Genome of Archaeoglobus fulgidus.</title>
        <authorList>
            <person name="Fiebig A."/>
            <person name="Birkeland N.-K."/>
        </authorList>
    </citation>
    <scope>NUCLEOTIDE SEQUENCE [LARGE SCALE GENOMIC DNA]</scope>
    <source>
        <strain evidence="2 3">DSM 8774</strain>
    </source>
</reference>
<proteinExistence type="predicted"/>
<dbReference type="InterPro" id="IPR009324">
    <property type="entry name" value="DUF981"/>
</dbReference>
<evidence type="ECO:0000313" key="2">
    <source>
        <dbReference type="EMBL" id="AIG96987.1"/>
    </source>
</evidence>
<evidence type="ECO:0000313" key="3">
    <source>
        <dbReference type="Proteomes" id="UP000028501"/>
    </source>
</evidence>
<sequence>MALLFMDPLDLWLMLLGVTLFAAACAVYMNVVRGKRNDDCNRGMGAYFIGVGIYALVAGLWGMMTWPLPGSNNIVLIDSFALFGIASLVVGVVLFKGLDIRAAGAIAPLGLPTIVYAFVIWNYGMTREPLEAGLMFFLTGLAALLSPTLAIQRIGRVLGVLAILILVVAGIMAFYTGMNAAFGHVAGWGNWVPWYGSVTVGE</sequence>